<dbReference type="AlphaFoldDB" id="A0A8I1KJS9"/>
<evidence type="ECO:0000313" key="2">
    <source>
        <dbReference type="Proteomes" id="UP000623250"/>
    </source>
</evidence>
<organism evidence="1 2">
    <name type="scientific">Rhodomicrobium udaipurense</name>
    <dbReference type="NCBI Taxonomy" id="1202716"/>
    <lineage>
        <taxon>Bacteria</taxon>
        <taxon>Pseudomonadati</taxon>
        <taxon>Pseudomonadota</taxon>
        <taxon>Alphaproteobacteria</taxon>
        <taxon>Hyphomicrobiales</taxon>
        <taxon>Hyphomicrobiaceae</taxon>
        <taxon>Rhodomicrobium</taxon>
    </lineage>
</organism>
<gene>
    <name evidence="1" type="ORF">JDN41_11410</name>
</gene>
<dbReference type="Proteomes" id="UP000623250">
    <property type="component" value="Unassembled WGS sequence"/>
</dbReference>
<accession>A0A8I1KJS9</accession>
<keyword evidence="2" id="KW-1185">Reference proteome</keyword>
<feature type="non-terminal residue" evidence="1">
    <location>
        <position position="1"/>
    </location>
</feature>
<dbReference type="EMBL" id="JAEMUK010000053">
    <property type="protein sequence ID" value="MBJ7544152.1"/>
    <property type="molecule type" value="Genomic_DNA"/>
</dbReference>
<evidence type="ECO:0000313" key="1">
    <source>
        <dbReference type="EMBL" id="MBJ7544152.1"/>
    </source>
</evidence>
<reference evidence="1 2" key="1">
    <citation type="submission" date="2020-12" db="EMBL/GenBank/DDBJ databases">
        <title>Revised draft genomes of Rhodomicrobium vannielii ATCC 17100 and Rhodomicrobium udaipurense JA643.</title>
        <authorList>
            <person name="Conners E.M."/>
            <person name="Davenport E.J."/>
            <person name="Bose A."/>
        </authorList>
    </citation>
    <scope>NUCLEOTIDE SEQUENCE [LARGE SCALE GENOMIC DNA]</scope>
    <source>
        <strain evidence="1 2">JA643</strain>
    </source>
</reference>
<name>A0A8I1KJS9_9HYPH</name>
<sequence>IRRRRNEAHGDVGRPKVIRQFIEYLRDTYADDYTDDAPQKALDRYWNRF</sequence>
<proteinExistence type="predicted"/>
<comment type="caution">
    <text evidence="1">The sequence shown here is derived from an EMBL/GenBank/DDBJ whole genome shotgun (WGS) entry which is preliminary data.</text>
</comment>
<protein>
    <submittedName>
        <fullName evidence="1">Uncharacterized protein</fullName>
    </submittedName>
</protein>